<feature type="region of interest" description="Disordered" evidence="1">
    <location>
        <begin position="1"/>
        <end position="128"/>
    </location>
</feature>
<feature type="compositionally biased region" description="Polar residues" evidence="1">
    <location>
        <begin position="18"/>
        <end position="30"/>
    </location>
</feature>
<organism evidence="2 3">
    <name type="scientific">Actinomadura meridiana</name>
    <dbReference type="NCBI Taxonomy" id="559626"/>
    <lineage>
        <taxon>Bacteria</taxon>
        <taxon>Bacillati</taxon>
        <taxon>Actinomycetota</taxon>
        <taxon>Actinomycetes</taxon>
        <taxon>Streptosporangiales</taxon>
        <taxon>Thermomonosporaceae</taxon>
        <taxon>Actinomadura</taxon>
    </lineage>
</organism>
<name>A0ABP8CLD2_9ACTN</name>
<evidence type="ECO:0000256" key="1">
    <source>
        <dbReference type="SAM" id="MobiDB-lite"/>
    </source>
</evidence>
<accession>A0ABP8CLD2</accession>
<evidence type="ECO:0000313" key="3">
    <source>
        <dbReference type="Proteomes" id="UP001501710"/>
    </source>
</evidence>
<gene>
    <name evidence="2" type="ORF">GCM10022254_66610</name>
</gene>
<keyword evidence="3" id="KW-1185">Reference proteome</keyword>
<proteinExistence type="predicted"/>
<comment type="caution">
    <text evidence="2">The sequence shown here is derived from an EMBL/GenBank/DDBJ whole genome shotgun (WGS) entry which is preliminary data.</text>
</comment>
<dbReference type="EMBL" id="BAABAS010000026">
    <property type="protein sequence ID" value="GAA4240734.1"/>
    <property type="molecule type" value="Genomic_DNA"/>
</dbReference>
<feature type="compositionally biased region" description="Basic residues" evidence="1">
    <location>
        <begin position="94"/>
        <end position="104"/>
    </location>
</feature>
<protein>
    <submittedName>
        <fullName evidence="2">Uncharacterized protein</fullName>
    </submittedName>
</protein>
<evidence type="ECO:0000313" key="2">
    <source>
        <dbReference type="EMBL" id="GAA4240734.1"/>
    </source>
</evidence>
<feature type="compositionally biased region" description="Low complexity" evidence="1">
    <location>
        <begin position="31"/>
        <end position="53"/>
    </location>
</feature>
<reference evidence="3" key="1">
    <citation type="journal article" date="2019" name="Int. J. Syst. Evol. Microbiol.">
        <title>The Global Catalogue of Microorganisms (GCM) 10K type strain sequencing project: providing services to taxonomists for standard genome sequencing and annotation.</title>
        <authorList>
            <consortium name="The Broad Institute Genomics Platform"/>
            <consortium name="The Broad Institute Genome Sequencing Center for Infectious Disease"/>
            <person name="Wu L."/>
            <person name="Ma J."/>
        </authorList>
    </citation>
    <scope>NUCLEOTIDE SEQUENCE [LARGE SCALE GENOMIC DNA]</scope>
    <source>
        <strain evidence="3">JCM 17440</strain>
    </source>
</reference>
<feature type="compositionally biased region" description="Basic and acidic residues" evidence="1">
    <location>
        <begin position="1"/>
        <end position="17"/>
    </location>
</feature>
<sequence>MASEAARRSSSRYDNDPRSSINAVRSGNRSAATAPTVAGTAPNRAQANNTRAARSGRTGRMTPTSHNARVVRTPSPAKPRARSTNNTDPFPSKIHTRPHQRALHPRVYPASRKLWLIPPSPKPRSRKI</sequence>
<dbReference type="Proteomes" id="UP001501710">
    <property type="component" value="Unassembled WGS sequence"/>
</dbReference>